<dbReference type="Pfam" id="PF00565">
    <property type="entry name" value="SNase"/>
    <property type="match status" value="1"/>
</dbReference>
<feature type="domain" description="TNase-like" evidence="1">
    <location>
        <begin position="79"/>
        <end position="166"/>
    </location>
</feature>
<proteinExistence type="predicted"/>
<protein>
    <recommendedName>
        <fullName evidence="1">TNase-like domain-containing protein</fullName>
    </recommendedName>
</protein>
<dbReference type="InterPro" id="IPR035437">
    <property type="entry name" value="SNase_OB-fold_sf"/>
</dbReference>
<accession>A0ABQ1J1K6</accession>
<organism evidence="2 3">
    <name type="scientific">Blastomonas aquatica</name>
    <dbReference type="NCBI Taxonomy" id="1510276"/>
    <lineage>
        <taxon>Bacteria</taxon>
        <taxon>Pseudomonadati</taxon>
        <taxon>Pseudomonadota</taxon>
        <taxon>Alphaproteobacteria</taxon>
        <taxon>Sphingomonadales</taxon>
        <taxon>Sphingomonadaceae</taxon>
        <taxon>Blastomonas</taxon>
    </lineage>
</organism>
<gene>
    <name evidence="2" type="ORF">GCM10010833_10810</name>
</gene>
<name>A0ABQ1J1K6_9SPHN</name>
<comment type="caution">
    <text evidence="2">The sequence shown here is derived from an EMBL/GenBank/DDBJ whole genome shotgun (WGS) entry which is preliminary data.</text>
</comment>
<dbReference type="RefSeq" id="WP_188513377.1">
    <property type="nucleotide sequence ID" value="NZ_BMGD01000002.1"/>
</dbReference>
<dbReference type="Gene3D" id="2.40.50.90">
    <property type="match status" value="1"/>
</dbReference>
<dbReference type="InterPro" id="IPR016071">
    <property type="entry name" value="Staphylococal_nuclease_OB-fold"/>
</dbReference>
<evidence type="ECO:0000313" key="2">
    <source>
        <dbReference type="EMBL" id="GGB57870.1"/>
    </source>
</evidence>
<dbReference type="SUPFAM" id="SSF50199">
    <property type="entry name" value="Staphylococcal nuclease"/>
    <property type="match status" value="1"/>
</dbReference>
<dbReference type="PROSITE" id="PS50830">
    <property type="entry name" value="TNASE_3"/>
    <property type="match status" value="1"/>
</dbReference>
<evidence type="ECO:0000259" key="1">
    <source>
        <dbReference type="PROSITE" id="PS50830"/>
    </source>
</evidence>
<keyword evidence="3" id="KW-1185">Reference proteome</keyword>
<reference evidence="3" key="1">
    <citation type="journal article" date="2019" name="Int. J. Syst. Evol. Microbiol.">
        <title>The Global Catalogue of Microorganisms (GCM) 10K type strain sequencing project: providing services to taxonomists for standard genome sequencing and annotation.</title>
        <authorList>
            <consortium name="The Broad Institute Genomics Platform"/>
            <consortium name="The Broad Institute Genome Sequencing Center for Infectious Disease"/>
            <person name="Wu L."/>
            <person name="Ma J."/>
        </authorList>
    </citation>
    <scope>NUCLEOTIDE SEQUENCE [LARGE SCALE GENOMIC DNA]</scope>
    <source>
        <strain evidence="3">CGMCC 1.12851</strain>
    </source>
</reference>
<sequence length="177" mass="19250">MAVHLHSRQPVGAERDTRLTIGLSLAIAALVGWNAPDWLGLSPAAPTSIQSASPTSQPAANLVSASFSVCSGGKRYTCVVDGDTIWLRSQKIRISDIDTPEVSTPRCEQELQRGMRATHRMVELLNTGPFALEPADRAQDRYGRALFRLTRDGTSLGTALVDEGLAVWYGNGRRDWC</sequence>
<dbReference type="EMBL" id="BMGD01000002">
    <property type="protein sequence ID" value="GGB57870.1"/>
    <property type="molecule type" value="Genomic_DNA"/>
</dbReference>
<dbReference type="Proteomes" id="UP000614261">
    <property type="component" value="Unassembled WGS sequence"/>
</dbReference>
<evidence type="ECO:0000313" key="3">
    <source>
        <dbReference type="Proteomes" id="UP000614261"/>
    </source>
</evidence>